<dbReference type="SUPFAM" id="SSF47616">
    <property type="entry name" value="GST C-terminal domain-like"/>
    <property type="match status" value="1"/>
</dbReference>
<dbReference type="Pfam" id="PF13410">
    <property type="entry name" value="GST_C_2"/>
    <property type="match status" value="1"/>
</dbReference>
<dbReference type="SUPFAM" id="SSF52833">
    <property type="entry name" value="Thioredoxin-like"/>
    <property type="match status" value="1"/>
</dbReference>
<accession>A0A834ZAC0</accession>
<dbReference type="EMBL" id="JABCRI010000008">
    <property type="protein sequence ID" value="KAF8402040.1"/>
    <property type="molecule type" value="Genomic_DNA"/>
</dbReference>
<dbReference type="InterPro" id="IPR045073">
    <property type="entry name" value="Omega/Tau-like"/>
</dbReference>
<dbReference type="OMA" id="IAGWLEV"/>
<dbReference type="EC" id="2.5.1.18" evidence="3"/>
<feature type="domain" description="GST C-terminal" evidence="5">
    <location>
        <begin position="86"/>
        <end position="219"/>
    </location>
</feature>
<comment type="catalytic activity">
    <reaction evidence="2 3">
        <text>RX + glutathione = an S-substituted glutathione + a halide anion + H(+)</text>
        <dbReference type="Rhea" id="RHEA:16437"/>
        <dbReference type="ChEBI" id="CHEBI:15378"/>
        <dbReference type="ChEBI" id="CHEBI:16042"/>
        <dbReference type="ChEBI" id="CHEBI:17792"/>
        <dbReference type="ChEBI" id="CHEBI:57925"/>
        <dbReference type="ChEBI" id="CHEBI:90779"/>
        <dbReference type="EC" id="2.5.1.18"/>
    </reaction>
</comment>
<keyword evidence="7" id="KW-1185">Reference proteome</keyword>
<dbReference type="Proteomes" id="UP000655225">
    <property type="component" value="Unassembled WGS sequence"/>
</dbReference>
<dbReference type="Pfam" id="PF02798">
    <property type="entry name" value="GST_N"/>
    <property type="match status" value="1"/>
</dbReference>
<dbReference type="OrthoDB" id="4951845at2759"/>
<dbReference type="SFLD" id="SFLDG00358">
    <property type="entry name" value="Main_(cytGST)"/>
    <property type="match status" value="1"/>
</dbReference>
<protein>
    <recommendedName>
        <fullName evidence="3">Glutathione S-transferase</fullName>
        <ecNumber evidence="3">2.5.1.18</ecNumber>
    </recommendedName>
</protein>
<dbReference type="CDD" id="cd03058">
    <property type="entry name" value="GST_N_Tau"/>
    <property type="match status" value="1"/>
</dbReference>
<dbReference type="SFLD" id="SFLDS00019">
    <property type="entry name" value="Glutathione_Transferase_(cytos"/>
    <property type="match status" value="1"/>
</dbReference>
<comment type="similarity">
    <text evidence="3">Belongs to the GST superfamily.</text>
</comment>
<dbReference type="AlphaFoldDB" id="A0A834ZAC0"/>
<reference evidence="6 7" key="1">
    <citation type="submission" date="2020-04" db="EMBL/GenBank/DDBJ databases">
        <title>Plant Genome Project.</title>
        <authorList>
            <person name="Zhang R.-G."/>
        </authorList>
    </citation>
    <scope>NUCLEOTIDE SEQUENCE [LARGE SCALE GENOMIC DNA]</scope>
    <source>
        <strain evidence="6">YNK0</strain>
        <tissue evidence="6">Leaf</tissue>
    </source>
</reference>
<evidence type="ECO:0000259" key="4">
    <source>
        <dbReference type="PROSITE" id="PS50404"/>
    </source>
</evidence>
<evidence type="ECO:0000256" key="3">
    <source>
        <dbReference type="RuleBase" id="RU369102"/>
    </source>
</evidence>
<feature type="domain" description="GST N-terminal" evidence="4">
    <location>
        <begin position="2"/>
        <end position="81"/>
    </location>
</feature>
<dbReference type="PROSITE" id="PS50404">
    <property type="entry name" value="GST_NTER"/>
    <property type="match status" value="1"/>
</dbReference>
<dbReference type="FunFam" id="3.40.30.10:FF:000014">
    <property type="entry name" value="Tau class glutathione S-transferase"/>
    <property type="match status" value="1"/>
</dbReference>
<dbReference type="PROSITE" id="PS50405">
    <property type="entry name" value="GST_CTER"/>
    <property type="match status" value="1"/>
</dbReference>
<proteinExistence type="inferred from homology"/>
<dbReference type="Gene3D" id="1.20.1050.10">
    <property type="match status" value="1"/>
</dbReference>
<dbReference type="InterPro" id="IPR004045">
    <property type="entry name" value="Glutathione_S-Trfase_N"/>
</dbReference>
<evidence type="ECO:0000313" key="6">
    <source>
        <dbReference type="EMBL" id="KAF8402040.1"/>
    </source>
</evidence>
<dbReference type="InterPro" id="IPR045074">
    <property type="entry name" value="GST_C_Tau"/>
</dbReference>
<dbReference type="InterPro" id="IPR010987">
    <property type="entry name" value="Glutathione-S-Trfase_C-like"/>
</dbReference>
<evidence type="ECO:0000259" key="5">
    <source>
        <dbReference type="PROSITE" id="PS50405"/>
    </source>
</evidence>
<dbReference type="SFLD" id="SFLDG01152">
    <property type="entry name" value="Main.3:_Omega-_and_Tau-like"/>
    <property type="match status" value="1"/>
</dbReference>
<dbReference type="GO" id="GO:0006749">
    <property type="term" value="P:glutathione metabolic process"/>
    <property type="evidence" value="ECO:0007669"/>
    <property type="project" value="InterPro"/>
</dbReference>
<organism evidence="6 7">
    <name type="scientific">Tetracentron sinense</name>
    <name type="common">Spur-leaf</name>
    <dbReference type="NCBI Taxonomy" id="13715"/>
    <lineage>
        <taxon>Eukaryota</taxon>
        <taxon>Viridiplantae</taxon>
        <taxon>Streptophyta</taxon>
        <taxon>Embryophyta</taxon>
        <taxon>Tracheophyta</taxon>
        <taxon>Spermatophyta</taxon>
        <taxon>Magnoliopsida</taxon>
        <taxon>Trochodendrales</taxon>
        <taxon>Trochodendraceae</taxon>
        <taxon>Tetracentron</taxon>
    </lineage>
</organism>
<comment type="function">
    <text evidence="3">Is involved in the conjugation of reduced glutathione to a wide number of exogenous and endogenous hydrophobic electrophiles.</text>
</comment>
<dbReference type="InterPro" id="IPR036282">
    <property type="entry name" value="Glutathione-S-Trfase_C_sf"/>
</dbReference>
<dbReference type="GO" id="GO:0004364">
    <property type="term" value="F:glutathione transferase activity"/>
    <property type="evidence" value="ECO:0007669"/>
    <property type="project" value="UniProtKB-UniRule"/>
</dbReference>
<dbReference type="PANTHER" id="PTHR11260">
    <property type="entry name" value="GLUTATHIONE S-TRANSFERASE, GST, SUPERFAMILY, GST DOMAIN CONTAINING"/>
    <property type="match status" value="1"/>
</dbReference>
<dbReference type="InterPro" id="IPR040079">
    <property type="entry name" value="Glutathione_S-Trfase"/>
</dbReference>
<evidence type="ECO:0000256" key="1">
    <source>
        <dbReference type="ARBA" id="ARBA00022679"/>
    </source>
</evidence>
<keyword evidence="1 3" id="KW-0808">Transferase</keyword>
<dbReference type="InterPro" id="IPR036249">
    <property type="entry name" value="Thioredoxin-like_sf"/>
</dbReference>
<gene>
    <name evidence="6" type="ORF">HHK36_012991</name>
</gene>
<comment type="subcellular location">
    <subcellularLocation>
        <location evidence="3">Cytoplasm</location>
        <location evidence="3">Cytosol</location>
    </subcellularLocation>
</comment>
<sequence>MEEVKLLGNWTSPFSYRVIWALKLKGIPYEYVEEDLSTKSTLLLQYNPVHKKVPVLVHGGKPIAESIIILEYIEETWPENPLLPKEDYERAEARFWTKFCEDKNLTFYKFFRTDGEEQEKAIKDALEVMRILEEQGLGEKKFFGGNTVGLADIAWGWMAYWLGVMEEAVGRKLFVAHAFPRLHEWMENFKKVPVIKEKLPDRNGMLALFKHIREIPVASSIS</sequence>
<dbReference type="Gene3D" id="3.40.30.10">
    <property type="entry name" value="Glutaredoxin"/>
    <property type="match status" value="1"/>
</dbReference>
<keyword evidence="3" id="KW-0963">Cytoplasm</keyword>
<comment type="caution">
    <text evidence="6">The sequence shown here is derived from an EMBL/GenBank/DDBJ whole genome shotgun (WGS) entry which is preliminary data.</text>
</comment>
<evidence type="ECO:0000256" key="2">
    <source>
        <dbReference type="ARBA" id="ARBA00047960"/>
    </source>
</evidence>
<evidence type="ECO:0000313" key="7">
    <source>
        <dbReference type="Proteomes" id="UP000655225"/>
    </source>
</evidence>
<dbReference type="FunFam" id="1.20.1050.10:FF:000012">
    <property type="entry name" value="Tau class glutathione S-transferase"/>
    <property type="match status" value="1"/>
</dbReference>
<dbReference type="PANTHER" id="PTHR11260:SF775">
    <property type="entry name" value="GLUTATHIONE S-TRANSFERASE U10"/>
    <property type="match status" value="1"/>
</dbReference>
<dbReference type="GO" id="GO:0005829">
    <property type="term" value="C:cytosol"/>
    <property type="evidence" value="ECO:0007669"/>
    <property type="project" value="UniProtKB-SubCell"/>
</dbReference>
<name>A0A834ZAC0_TETSI</name>
<dbReference type="CDD" id="cd03185">
    <property type="entry name" value="GST_C_Tau"/>
    <property type="match status" value="1"/>
</dbReference>